<dbReference type="GO" id="GO:0051536">
    <property type="term" value="F:iron-sulfur cluster binding"/>
    <property type="evidence" value="ECO:0007669"/>
    <property type="project" value="UniProtKB-KW"/>
</dbReference>
<evidence type="ECO:0000256" key="2">
    <source>
        <dbReference type="ARBA" id="ARBA00022723"/>
    </source>
</evidence>
<keyword evidence="5" id="KW-0411">Iron-sulfur</keyword>
<feature type="domain" description="4Fe-4S ferredoxin-type" evidence="6">
    <location>
        <begin position="328"/>
        <end position="357"/>
    </location>
</feature>
<dbReference type="InterPro" id="IPR017896">
    <property type="entry name" value="4Fe4S_Fe-S-bd"/>
</dbReference>
<gene>
    <name evidence="7" type="ORF">MSBRW_3168</name>
</gene>
<dbReference type="GO" id="GO:0046872">
    <property type="term" value="F:metal ion binding"/>
    <property type="evidence" value="ECO:0007669"/>
    <property type="project" value="UniProtKB-KW"/>
</dbReference>
<dbReference type="PROSITE" id="PS51379">
    <property type="entry name" value="4FE4S_FER_2"/>
    <property type="match status" value="2"/>
</dbReference>
<keyword evidence="2" id="KW-0479">Metal-binding</keyword>
<keyword evidence="4" id="KW-0408">Iron</keyword>
<keyword evidence="3 7" id="KW-0560">Oxidoreductase</keyword>
<dbReference type="Pfam" id="PF13183">
    <property type="entry name" value="Fer4_8"/>
    <property type="match status" value="1"/>
</dbReference>
<evidence type="ECO:0000256" key="5">
    <source>
        <dbReference type="ARBA" id="ARBA00023014"/>
    </source>
</evidence>
<dbReference type="PANTHER" id="PTHR31332">
    <property type="entry name" value="7-HYDROXYMETHYL CHLOROPHYLL A REDUCTASE, CHLOROPLASTIC"/>
    <property type="match status" value="1"/>
</dbReference>
<dbReference type="GeneID" id="24824774"/>
<dbReference type="Pfam" id="PF04422">
    <property type="entry name" value="FrhB_FdhB_N"/>
    <property type="match status" value="1"/>
</dbReference>
<feature type="domain" description="4Fe-4S ferredoxin-type" evidence="6">
    <location>
        <begin position="281"/>
        <end position="312"/>
    </location>
</feature>
<dbReference type="InterPro" id="IPR007525">
    <property type="entry name" value="FrhB_FdhB_C"/>
</dbReference>
<organism evidence="7 8">
    <name type="scientific">Methanosarcina barkeri str. Wiesmoor</name>
    <dbReference type="NCBI Taxonomy" id="1434109"/>
    <lineage>
        <taxon>Archaea</taxon>
        <taxon>Methanobacteriati</taxon>
        <taxon>Methanobacteriota</taxon>
        <taxon>Stenosarchaea group</taxon>
        <taxon>Methanomicrobia</taxon>
        <taxon>Methanosarcinales</taxon>
        <taxon>Methanosarcinaceae</taxon>
        <taxon>Methanosarcina</taxon>
    </lineage>
</organism>
<dbReference type="HOGENOM" id="CLU_063409_0_0_2"/>
<dbReference type="Pfam" id="PF04432">
    <property type="entry name" value="FrhB_FdhB_C"/>
    <property type="match status" value="1"/>
</dbReference>
<dbReference type="PANTHER" id="PTHR31332:SF6">
    <property type="entry name" value="FORMATE DEHYDROGENASE SUBUNIT BETA"/>
    <property type="match status" value="1"/>
</dbReference>
<dbReference type="InterPro" id="IPR045220">
    <property type="entry name" value="FRHB/FDHB/HCAR-like"/>
</dbReference>
<dbReference type="AlphaFoldDB" id="A0A0E3LM53"/>
<dbReference type="KEGG" id="mbw:MSBRW_3168"/>
<name>A0A0E3LM53_METBA</name>
<dbReference type="PROSITE" id="PS00198">
    <property type="entry name" value="4FE4S_FER_1"/>
    <property type="match status" value="2"/>
</dbReference>
<dbReference type="Proteomes" id="UP000033038">
    <property type="component" value="Chromosome"/>
</dbReference>
<evidence type="ECO:0000256" key="3">
    <source>
        <dbReference type="ARBA" id="ARBA00023002"/>
    </source>
</evidence>
<dbReference type="SUPFAM" id="SSF46548">
    <property type="entry name" value="alpha-helical ferredoxin"/>
    <property type="match status" value="1"/>
</dbReference>
<dbReference type="EC" id="1.2.1.2" evidence="7"/>
<evidence type="ECO:0000256" key="4">
    <source>
        <dbReference type="ARBA" id="ARBA00023004"/>
    </source>
</evidence>
<reference evidence="7 8" key="1">
    <citation type="submission" date="2014-07" db="EMBL/GenBank/DDBJ databases">
        <title>Methanogenic archaea and the global carbon cycle.</title>
        <authorList>
            <person name="Henriksen J.R."/>
            <person name="Luke J."/>
            <person name="Reinhart S."/>
            <person name="Benedict M.N."/>
            <person name="Youngblut N.D."/>
            <person name="Metcalf M.E."/>
            <person name="Whitaker R.J."/>
            <person name="Metcalf W.W."/>
        </authorList>
    </citation>
    <scope>NUCLEOTIDE SEQUENCE [LARGE SCALE GENOMIC DNA]</scope>
    <source>
        <strain evidence="7 8">Wiesmoor</strain>
    </source>
</reference>
<dbReference type="GO" id="GO:0052592">
    <property type="term" value="F:oxidoreductase activity, acting on CH or CH2 groups, with an iron-sulfur protein as acceptor"/>
    <property type="evidence" value="ECO:0007669"/>
    <property type="project" value="TreeGrafter"/>
</dbReference>
<evidence type="ECO:0000313" key="8">
    <source>
        <dbReference type="Proteomes" id="UP000033038"/>
    </source>
</evidence>
<evidence type="ECO:0000313" key="7">
    <source>
        <dbReference type="EMBL" id="AKB52421.1"/>
    </source>
</evidence>
<dbReference type="InterPro" id="IPR007516">
    <property type="entry name" value="Co_F420_Hydgase/DH_bsu_N"/>
</dbReference>
<dbReference type="EMBL" id="CP009526">
    <property type="protein sequence ID" value="AKB52421.1"/>
    <property type="molecule type" value="Genomic_DNA"/>
</dbReference>
<accession>A0A0E3LM53</accession>
<protein>
    <submittedName>
        <fullName evidence="7">Formate dehydrogenase beta subunit</fullName>
        <ecNumber evidence="7">1.2.1.2</ecNumber>
    </submittedName>
</protein>
<evidence type="ECO:0000256" key="1">
    <source>
        <dbReference type="ARBA" id="ARBA00001974"/>
    </source>
</evidence>
<dbReference type="RefSeq" id="WP_011306555.1">
    <property type="nucleotide sequence ID" value="NZ_CP009526.1"/>
</dbReference>
<dbReference type="PATRIC" id="fig|1434109.4.peg.4115"/>
<sequence length="401" mass="44094">MKPSEGDMFYVQACDQKLLEKGESGGAVSALLKFALESGSVDAVLGVRKGADIYDAVPVLITDPAEISEISGSLHFGTLLLSRLFSKYLEKADNLKIAVSLKGCDVMGLYELAKRGEVRLENILMLGLNCGGSISPEMARKMIVETFSVNPDSVKKERIAKGKFIVETPEEEFSIPIDKLEEANFGRRSNCRRCKLKIPRQADLACGEWGVMGMEATFVEVCSAKGAELLKQAKTAGVVETFPPVPKGVEIRGKIEKSMLKLAEGWREKDFQSLGEGKTRLKQLVDETSRCIKCYTCIEVCPALSGTKVSDFTITPGKVPPSFAFHALRYSLVADSCINCGQCEELCPMDIPNALFMHSFAVEFQELYGYQAGQDLSVPNISPLEIFRQKENRKKLGCKKN</sequence>
<evidence type="ECO:0000259" key="6">
    <source>
        <dbReference type="PROSITE" id="PS51379"/>
    </source>
</evidence>
<dbReference type="Gene3D" id="3.10.450.750">
    <property type="match status" value="1"/>
</dbReference>
<dbReference type="InterPro" id="IPR017900">
    <property type="entry name" value="4Fe4S_Fe_S_CS"/>
</dbReference>
<dbReference type="Gene3D" id="3.30.70.3270">
    <property type="match status" value="1"/>
</dbReference>
<comment type="cofactor">
    <cofactor evidence="1">
        <name>FAD</name>
        <dbReference type="ChEBI" id="CHEBI:57692"/>
    </cofactor>
</comment>
<proteinExistence type="predicted"/>